<keyword evidence="7" id="KW-0915">Sodium</keyword>
<protein>
    <submittedName>
        <fullName evidence="15">Uncharacterized protein</fullName>
    </submittedName>
</protein>
<comment type="similarity">
    <text evidence="2 13">Belongs to the amiloride-sensitive sodium channel (TC 1.A.6) family.</text>
</comment>
<comment type="subcellular location">
    <subcellularLocation>
        <location evidence="1">Membrane</location>
        <topology evidence="1">Multi-pass membrane protein</topology>
    </subcellularLocation>
</comment>
<dbReference type="Pfam" id="PF00858">
    <property type="entry name" value="ASC"/>
    <property type="match status" value="2"/>
</dbReference>
<evidence type="ECO:0000256" key="13">
    <source>
        <dbReference type="RuleBase" id="RU000679"/>
    </source>
</evidence>
<dbReference type="PANTHER" id="PTHR11690">
    <property type="entry name" value="AMILORIDE-SENSITIVE SODIUM CHANNEL-RELATED"/>
    <property type="match status" value="1"/>
</dbReference>
<evidence type="ECO:0000256" key="12">
    <source>
        <dbReference type="ARBA" id="ARBA00023303"/>
    </source>
</evidence>
<gene>
    <name evidence="15" type="ORF">CBOVIS_LOCUS363</name>
</gene>
<evidence type="ECO:0000256" key="2">
    <source>
        <dbReference type="ARBA" id="ARBA00007193"/>
    </source>
</evidence>
<evidence type="ECO:0000256" key="14">
    <source>
        <dbReference type="SAM" id="Phobius"/>
    </source>
</evidence>
<keyword evidence="8 13" id="KW-0406">Ion transport</keyword>
<dbReference type="OrthoDB" id="5874059at2759"/>
<dbReference type="InterPro" id="IPR001873">
    <property type="entry name" value="ENaC"/>
</dbReference>
<keyword evidence="11 13" id="KW-0739">Sodium transport</keyword>
<name>A0A8S1EA14_9PELO</name>
<evidence type="ECO:0000256" key="8">
    <source>
        <dbReference type="ARBA" id="ARBA00023065"/>
    </source>
</evidence>
<evidence type="ECO:0000256" key="3">
    <source>
        <dbReference type="ARBA" id="ARBA00022448"/>
    </source>
</evidence>
<evidence type="ECO:0000256" key="7">
    <source>
        <dbReference type="ARBA" id="ARBA00023053"/>
    </source>
</evidence>
<feature type="transmembrane region" description="Helical" evidence="14">
    <location>
        <begin position="62"/>
        <end position="83"/>
    </location>
</feature>
<dbReference type="PANTHER" id="PTHR11690:SF293">
    <property type="entry name" value="ACID-SENSING ION CHANNEL 1"/>
    <property type="match status" value="1"/>
</dbReference>
<keyword evidence="4 13" id="KW-0894">Sodium channel</keyword>
<dbReference type="GO" id="GO:0015280">
    <property type="term" value="F:ligand-gated sodium channel activity"/>
    <property type="evidence" value="ECO:0007669"/>
    <property type="project" value="TreeGrafter"/>
</dbReference>
<dbReference type="EMBL" id="CADEPM010000001">
    <property type="protein sequence ID" value="CAB3396865.1"/>
    <property type="molecule type" value="Genomic_DNA"/>
</dbReference>
<evidence type="ECO:0000256" key="5">
    <source>
        <dbReference type="ARBA" id="ARBA00022692"/>
    </source>
</evidence>
<keyword evidence="12 13" id="KW-0407">Ion channel</keyword>
<evidence type="ECO:0000256" key="9">
    <source>
        <dbReference type="ARBA" id="ARBA00023136"/>
    </source>
</evidence>
<evidence type="ECO:0000256" key="11">
    <source>
        <dbReference type="ARBA" id="ARBA00023201"/>
    </source>
</evidence>
<keyword evidence="9 14" id="KW-0472">Membrane</keyword>
<keyword evidence="16" id="KW-1185">Reference proteome</keyword>
<dbReference type="Proteomes" id="UP000494206">
    <property type="component" value="Unassembled WGS sequence"/>
</dbReference>
<evidence type="ECO:0000313" key="15">
    <source>
        <dbReference type="EMBL" id="CAB3396865.1"/>
    </source>
</evidence>
<organism evidence="15 16">
    <name type="scientific">Caenorhabditis bovis</name>
    <dbReference type="NCBI Taxonomy" id="2654633"/>
    <lineage>
        <taxon>Eukaryota</taxon>
        <taxon>Metazoa</taxon>
        <taxon>Ecdysozoa</taxon>
        <taxon>Nematoda</taxon>
        <taxon>Chromadorea</taxon>
        <taxon>Rhabditida</taxon>
        <taxon>Rhabditina</taxon>
        <taxon>Rhabditomorpha</taxon>
        <taxon>Rhabditoidea</taxon>
        <taxon>Rhabditidae</taxon>
        <taxon>Peloderinae</taxon>
        <taxon>Caenorhabditis</taxon>
    </lineage>
</organism>
<dbReference type="AlphaFoldDB" id="A0A8S1EA14"/>
<proteinExistence type="inferred from homology"/>
<keyword evidence="10" id="KW-0325">Glycoprotein</keyword>
<evidence type="ECO:0000256" key="4">
    <source>
        <dbReference type="ARBA" id="ARBA00022461"/>
    </source>
</evidence>
<dbReference type="Gene3D" id="2.60.470.10">
    <property type="entry name" value="Acid-sensing ion channels like domains"/>
    <property type="match status" value="1"/>
</dbReference>
<keyword evidence="6 14" id="KW-1133">Transmembrane helix</keyword>
<evidence type="ECO:0000256" key="1">
    <source>
        <dbReference type="ARBA" id="ARBA00004141"/>
    </source>
</evidence>
<comment type="caution">
    <text evidence="15">The sequence shown here is derived from an EMBL/GenBank/DDBJ whole genome shotgun (WGS) entry which is preliminary data.</text>
</comment>
<evidence type="ECO:0000313" key="16">
    <source>
        <dbReference type="Proteomes" id="UP000494206"/>
    </source>
</evidence>
<dbReference type="GO" id="GO:0005886">
    <property type="term" value="C:plasma membrane"/>
    <property type="evidence" value="ECO:0007669"/>
    <property type="project" value="TreeGrafter"/>
</dbReference>
<feature type="transmembrane region" description="Helical" evidence="14">
    <location>
        <begin position="814"/>
        <end position="844"/>
    </location>
</feature>
<keyword evidence="3 13" id="KW-0813">Transport</keyword>
<keyword evidence="5 13" id="KW-0812">Transmembrane</keyword>
<accession>A0A8S1EA14</accession>
<evidence type="ECO:0000256" key="10">
    <source>
        <dbReference type="ARBA" id="ARBA00023180"/>
    </source>
</evidence>
<reference evidence="15 16" key="1">
    <citation type="submission" date="2020-04" db="EMBL/GenBank/DDBJ databases">
        <authorList>
            <person name="Laetsch R D."/>
            <person name="Stevens L."/>
            <person name="Kumar S."/>
            <person name="Blaxter L. M."/>
        </authorList>
    </citation>
    <scope>NUCLEOTIDE SEQUENCE [LARGE SCALE GENOMIC DNA]</scope>
</reference>
<sequence>MPRKRRSEDIDGLVMATSPIKIKVEQFIEETANPENDSTVNMFAEDTSMLGFRYLHSRYKTWFRVLWACVLIFFIGLTVYQVAERITYYFIYNPLTTRRSYETLPNMYFPTIGVCNKMQMKASRVASQNPNLLRAMCNVLNERNKTSESYDIMDKFEDLDMLEIHRNSFQSADDLFVSCEFGKSGSCQEEVRPLYTPNGLCFSVSPNKTILRPGPETTLSLVLNLEVHDIIPGTVVEPGVILSIFDGHGSLSHYSEGIHLEAGKVVTIPVNEVRKLQRYRSTCGTKTMESFTEKEYSKAACEWTMNIKQIERDCGCVPVQSPIYRGILSKSDEILNYTSGIDDLKKGTKRAPLCTLRQEFECVQERLNLRPAIDNEMCPDDCEDISFSSIVFGGRLSPSDIVSLLPSDWEDTKEKRVAEYNKALQVIPNQMIPVVRNVQQLSDELQTFVDEALQVFDSSNANEVRCLSHDGRPFESFINQFYAHEPLWERITTYIRHSLARELNTTAMCIGLALDVKGQIIDQEVPTVNMSQASLALLQLEQIKNYLGKSNFNFGMSIMHESTRNIVLELAKPLILEIKDCVAKMYENQERVEEIAEDCRLIFKNRYLPLMEASNVYTKLSPSSTAFKSFTEMIKKVTKRLHNIKNRVHMSSWTNFNIDLKEFESVYRENSKDHIEIEEILKLRKTMVSDIAEVATELSNIFASVTVSRAKFGSLTGNPIDEKWSMKFMNSSECLKAMAKKAPGLKVGDSNNQEFRQKSRFIRGEWLSRLRNQVLLAQSYSATPQYDVVNLLHIKFYFAHFKQETIIQERSYNMFLLLAEIGGTIGLYVGATLLTVAETLVFIFERKARNLFLKPQCL</sequence>
<evidence type="ECO:0000256" key="6">
    <source>
        <dbReference type="ARBA" id="ARBA00022989"/>
    </source>
</evidence>
<dbReference type="Gene3D" id="1.10.287.770">
    <property type="entry name" value="YojJ-like"/>
    <property type="match status" value="1"/>
</dbReference>